<organism evidence="5 6">
    <name type="scientific">Mesorhabditis belari</name>
    <dbReference type="NCBI Taxonomy" id="2138241"/>
    <lineage>
        <taxon>Eukaryota</taxon>
        <taxon>Metazoa</taxon>
        <taxon>Ecdysozoa</taxon>
        <taxon>Nematoda</taxon>
        <taxon>Chromadorea</taxon>
        <taxon>Rhabditida</taxon>
        <taxon>Rhabditina</taxon>
        <taxon>Rhabditomorpha</taxon>
        <taxon>Rhabditoidea</taxon>
        <taxon>Rhabditidae</taxon>
        <taxon>Mesorhabditinae</taxon>
        <taxon>Mesorhabditis</taxon>
    </lineage>
</organism>
<evidence type="ECO:0000256" key="1">
    <source>
        <dbReference type="ARBA" id="ARBA00023157"/>
    </source>
</evidence>
<dbReference type="SUPFAM" id="SSF50242">
    <property type="entry name" value="TIMP-like"/>
    <property type="match status" value="1"/>
</dbReference>
<feature type="domain" description="NTR" evidence="4">
    <location>
        <begin position="89"/>
        <end position="207"/>
    </location>
</feature>
<feature type="chain" id="PRO_5041937685" evidence="3">
    <location>
        <begin position="21"/>
        <end position="215"/>
    </location>
</feature>
<feature type="region of interest" description="Disordered" evidence="2">
    <location>
        <begin position="29"/>
        <end position="50"/>
    </location>
</feature>
<dbReference type="InterPro" id="IPR008993">
    <property type="entry name" value="TIMP-like_OB-fold"/>
</dbReference>
<evidence type="ECO:0000256" key="2">
    <source>
        <dbReference type="SAM" id="MobiDB-lite"/>
    </source>
</evidence>
<evidence type="ECO:0000313" key="5">
    <source>
        <dbReference type="Proteomes" id="UP000887575"/>
    </source>
</evidence>
<dbReference type="PROSITE" id="PS50189">
    <property type="entry name" value="NTR"/>
    <property type="match status" value="1"/>
</dbReference>
<name>A0AAF3J5T8_9BILA</name>
<feature type="signal peptide" evidence="3">
    <location>
        <begin position="1"/>
        <end position="20"/>
    </location>
</feature>
<dbReference type="InterPro" id="IPR001134">
    <property type="entry name" value="Netrin_domain"/>
</dbReference>
<sequence length="215" mass="22053">MFYRISSLVMIGLAATPIWGLSTPLGQAGGTGNGDGPGNGGVGGTGVGTGNNNGGVPGTGNGGVAGTGVGNGRGGGNDGVGQGLGPGKCDCPIVPSQNFERKACALDWVAKMRINHWKIVHMNNSALNQYDVKPLEVFKGSKNLPQTLLVPVNCQMVLAVGANYLLGGFETGNSQLYSTRCLSLYGPSPIWTVVPQQKKNQLQNLNCPLNNGTSV</sequence>
<dbReference type="WBParaSite" id="MBELARI_LOCUS18036">
    <property type="protein sequence ID" value="MBELARI_LOCUS18036"/>
    <property type="gene ID" value="MBELARI_LOCUS18036"/>
</dbReference>
<evidence type="ECO:0000259" key="4">
    <source>
        <dbReference type="PROSITE" id="PS50189"/>
    </source>
</evidence>
<evidence type="ECO:0000313" key="6">
    <source>
        <dbReference type="WBParaSite" id="MBELARI_LOCUS18036"/>
    </source>
</evidence>
<dbReference type="Gene3D" id="2.40.50.120">
    <property type="match status" value="1"/>
</dbReference>
<dbReference type="Proteomes" id="UP000887575">
    <property type="component" value="Unassembled WGS sequence"/>
</dbReference>
<dbReference type="AlphaFoldDB" id="A0AAF3J5T8"/>
<protein>
    <submittedName>
        <fullName evidence="6">NTR domain-containing protein</fullName>
    </submittedName>
</protein>
<accession>A0AAF3J5T8</accession>
<reference evidence="6" key="1">
    <citation type="submission" date="2024-02" db="UniProtKB">
        <authorList>
            <consortium name="WormBaseParasite"/>
        </authorList>
    </citation>
    <scope>IDENTIFICATION</scope>
</reference>
<proteinExistence type="predicted"/>
<keyword evidence="3" id="KW-0732">Signal</keyword>
<keyword evidence="1" id="KW-1015">Disulfide bond</keyword>
<evidence type="ECO:0000256" key="3">
    <source>
        <dbReference type="SAM" id="SignalP"/>
    </source>
</evidence>
<keyword evidence="5" id="KW-1185">Reference proteome</keyword>